<evidence type="ECO:0008006" key="7">
    <source>
        <dbReference type="Google" id="ProtNLM"/>
    </source>
</evidence>
<evidence type="ECO:0000259" key="3">
    <source>
        <dbReference type="PROSITE" id="PS50033"/>
    </source>
</evidence>
<feature type="domain" description="Ubiquitin-like" evidence="4">
    <location>
        <begin position="309"/>
        <end position="383"/>
    </location>
</feature>
<feature type="region of interest" description="Disordered" evidence="2">
    <location>
        <begin position="140"/>
        <end position="234"/>
    </location>
</feature>
<dbReference type="Proteomes" id="UP000813462">
    <property type="component" value="Unassembled WGS sequence"/>
</dbReference>
<evidence type="ECO:0000256" key="1">
    <source>
        <dbReference type="ARBA" id="ARBA00022786"/>
    </source>
</evidence>
<dbReference type="SMART" id="SM00166">
    <property type="entry name" value="UBX"/>
    <property type="match status" value="1"/>
</dbReference>
<dbReference type="EMBL" id="JAEACU010000007">
    <property type="protein sequence ID" value="KAH7521401.1"/>
    <property type="molecule type" value="Genomic_DNA"/>
</dbReference>
<dbReference type="Pfam" id="PF23187">
    <property type="entry name" value="UBX7_N"/>
    <property type="match status" value="1"/>
</dbReference>
<accession>A0A978V218</accession>
<feature type="compositionally biased region" description="Low complexity" evidence="2">
    <location>
        <begin position="144"/>
        <end position="158"/>
    </location>
</feature>
<dbReference type="InterPro" id="IPR029071">
    <property type="entry name" value="Ubiquitin-like_domsf"/>
</dbReference>
<feature type="compositionally biased region" description="Polar residues" evidence="2">
    <location>
        <begin position="510"/>
        <end position="520"/>
    </location>
</feature>
<dbReference type="PROSITE" id="PS50033">
    <property type="entry name" value="UBX"/>
    <property type="match status" value="1"/>
</dbReference>
<feature type="compositionally biased region" description="Polar residues" evidence="2">
    <location>
        <begin position="486"/>
        <end position="496"/>
    </location>
</feature>
<proteinExistence type="predicted"/>
<dbReference type="Pfam" id="PF00789">
    <property type="entry name" value="UBX"/>
    <property type="match status" value="1"/>
</dbReference>
<comment type="caution">
    <text evidence="5">The sequence shown here is derived from an EMBL/GenBank/DDBJ whole genome shotgun (WGS) entry which is preliminary data.</text>
</comment>
<evidence type="ECO:0000313" key="6">
    <source>
        <dbReference type="Proteomes" id="UP000813462"/>
    </source>
</evidence>
<dbReference type="InterPro" id="IPR000626">
    <property type="entry name" value="Ubiquitin-like_dom"/>
</dbReference>
<feature type="compositionally biased region" description="Basic and acidic residues" evidence="2">
    <location>
        <begin position="187"/>
        <end position="198"/>
    </location>
</feature>
<evidence type="ECO:0000313" key="5">
    <source>
        <dbReference type="EMBL" id="KAH7521401.1"/>
    </source>
</evidence>
<dbReference type="PANTHER" id="PTHR47770:SF1">
    <property type="entry name" value="PLANT UBX DOMAIN-CONTAINING PROTEIN 11"/>
    <property type="match status" value="1"/>
</dbReference>
<gene>
    <name evidence="5" type="ORF">FEM48_Zijuj07G0029100</name>
</gene>
<evidence type="ECO:0000259" key="4">
    <source>
        <dbReference type="PROSITE" id="PS50053"/>
    </source>
</evidence>
<feature type="compositionally biased region" description="Polar residues" evidence="2">
    <location>
        <begin position="460"/>
        <end position="477"/>
    </location>
</feature>
<dbReference type="Gene3D" id="3.10.20.90">
    <property type="entry name" value="Phosphatidylinositol 3-kinase Catalytic Subunit, Chain A, domain 1"/>
    <property type="match status" value="1"/>
</dbReference>
<dbReference type="SUPFAM" id="SSF54236">
    <property type="entry name" value="Ubiquitin-like"/>
    <property type="match status" value="1"/>
</dbReference>
<organism evidence="5 6">
    <name type="scientific">Ziziphus jujuba var. spinosa</name>
    <dbReference type="NCBI Taxonomy" id="714518"/>
    <lineage>
        <taxon>Eukaryota</taxon>
        <taxon>Viridiplantae</taxon>
        <taxon>Streptophyta</taxon>
        <taxon>Embryophyta</taxon>
        <taxon>Tracheophyta</taxon>
        <taxon>Spermatophyta</taxon>
        <taxon>Magnoliopsida</taxon>
        <taxon>eudicotyledons</taxon>
        <taxon>Gunneridae</taxon>
        <taxon>Pentapetalae</taxon>
        <taxon>rosids</taxon>
        <taxon>fabids</taxon>
        <taxon>Rosales</taxon>
        <taxon>Rhamnaceae</taxon>
        <taxon>Paliureae</taxon>
        <taxon>Ziziphus</taxon>
    </lineage>
</organism>
<sequence>MEQSLSTLAYKGSIPEAINVAKNEKKLFVVYISGKDSESSQLENSTWTDPKVAESVSKYCILLHIPEGGADAAQFSAIYPQKSIPCITAVGYNGLQLWQNEGFVSAEVLASSLEKVWLSLHIQETTVTVLSAALASKKSETSTSGVSSMGSEQGSSASTIALSPSTEKNSKLPESTREANSSTGEENESRECTVEAKGNELGSVISSKLIDTKEVESTSEKSNSSNEATKELQCPATVDFENAVAHRISSSAEDSSPALEKDSDNHSVSIGGSQTEATVVMQDEKGDSVDDKKNDAFDNATTVKKLNDVHLNIRIPNGANLQEKFSVTSTLRRVKDYVDQHQTSVVGSYDLAIPYPRKVFDDQDLCKTLSELGLYDRQALIVVPHRLETDQPRPTTINSVDSSNESNGGYFAYVKRIFSFINPFSYLGGDSSSTSSGEQSQNGLWEYSVLKFKINGPNATLQSNLNQAGSRSTSGTSRNDDKGRKPTTSRFGSNIHTLKHDEDDGRFNDRNSFWNGNSTQYGGGGGSDNDGK</sequence>
<feature type="compositionally biased region" description="Gly residues" evidence="2">
    <location>
        <begin position="521"/>
        <end position="532"/>
    </location>
</feature>
<keyword evidence="1" id="KW-0833">Ubl conjugation pathway</keyword>
<dbReference type="Gene3D" id="3.40.30.10">
    <property type="entry name" value="Glutaredoxin"/>
    <property type="match status" value="1"/>
</dbReference>
<feature type="compositionally biased region" description="Basic and acidic residues" evidence="2">
    <location>
        <begin position="210"/>
        <end position="219"/>
    </location>
</feature>
<dbReference type="InterPro" id="IPR036249">
    <property type="entry name" value="Thioredoxin-like_sf"/>
</dbReference>
<feature type="compositionally biased region" description="Basic and acidic residues" evidence="2">
    <location>
        <begin position="168"/>
        <end position="177"/>
    </location>
</feature>
<feature type="domain" description="UBX" evidence="3">
    <location>
        <begin position="304"/>
        <end position="382"/>
    </location>
</feature>
<feature type="compositionally biased region" description="Basic and acidic residues" evidence="2">
    <location>
        <begin position="498"/>
        <end position="509"/>
    </location>
</feature>
<feature type="compositionally biased region" description="Polar residues" evidence="2">
    <location>
        <begin position="266"/>
        <end position="276"/>
    </location>
</feature>
<dbReference type="CDD" id="cd01767">
    <property type="entry name" value="UBX"/>
    <property type="match status" value="1"/>
</dbReference>
<feature type="region of interest" description="Disordered" evidence="2">
    <location>
        <begin position="460"/>
        <end position="532"/>
    </location>
</feature>
<dbReference type="PANTHER" id="PTHR47770">
    <property type="entry name" value="PLANT UBX DOMAIN-CONTAINING PROTEIN 11"/>
    <property type="match status" value="1"/>
</dbReference>
<name>A0A978V218_ZIZJJ</name>
<dbReference type="AlphaFoldDB" id="A0A978V218"/>
<evidence type="ECO:0000256" key="2">
    <source>
        <dbReference type="SAM" id="MobiDB-lite"/>
    </source>
</evidence>
<protein>
    <recommendedName>
        <fullName evidence="7">Plant UBX domain-containing protein 11</fullName>
    </recommendedName>
</protein>
<feature type="region of interest" description="Disordered" evidence="2">
    <location>
        <begin position="248"/>
        <end position="276"/>
    </location>
</feature>
<dbReference type="SUPFAM" id="SSF52833">
    <property type="entry name" value="Thioredoxin-like"/>
    <property type="match status" value="1"/>
</dbReference>
<dbReference type="InterPro" id="IPR001012">
    <property type="entry name" value="UBX_dom"/>
</dbReference>
<dbReference type="PROSITE" id="PS50053">
    <property type="entry name" value="UBIQUITIN_2"/>
    <property type="match status" value="1"/>
</dbReference>
<reference evidence="5" key="1">
    <citation type="journal article" date="2021" name="Front. Plant Sci.">
        <title>Chromosome-Scale Genome Assembly for Chinese Sour Jujube and Insights Into Its Genome Evolution and Domestication Signature.</title>
        <authorList>
            <person name="Shen L.-Y."/>
            <person name="Luo H."/>
            <person name="Wang X.-L."/>
            <person name="Wang X.-M."/>
            <person name="Qiu X.-J."/>
            <person name="Liu H."/>
            <person name="Zhou S.-S."/>
            <person name="Jia K.-H."/>
            <person name="Nie S."/>
            <person name="Bao Y.-T."/>
            <person name="Zhang R.-G."/>
            <person name="Yun Q.-Z."/>
            <person name="Chai Y.-H."/>
            <person name="Lu J.-Y."/>
            <person name="Li Y."/>
            <person name="Zhao S.-W."/>
            <person name="Mao J.-F."/>
            <person name="Jia S.-G."/>
            <person name="Mao Y.-M."/>
        </authorList>
    </citation>
    <scope>NUCLEOTIDE SEQUENCE</scope>
    <source>
        <strain evidence="5">AT0</strain>
        <tissue evidence="5">Leaf</tissue>
    </source>
</reference>